<dbReference type="Proteomes" id="UP001610990">
    <property type="component" value="Unassembled WGS sequence"/>
</dbReference>
<sequence length="69" mass="7426">MKCYDCCLADRNGKVPVGICCRCGLAVCAEHAHVAQSTIHRMAGMGKSTSDLPARRVLCQTCHGAERSF</sequence>
<dbReference type="RefSeq" id="WP_052860473.1">
    <property type="nucleotide sequence ID" value="NZ_JBEZAY010000076.1"/>
</dbReference>
<dbReference type="GeneID" id="97377589"/>
<dbReference type="InterPro" id="IPR017211">
    <property type="entry name" value="UCP037465_Znf"/>
</dbReference>
<proteinExistence type="predicted"/>
<dbReference type="Pfam" id="PF09947">
    <property type="entry name" value="DUF2180"/>
    <property type="match status" value="1"/>
</dbReference>
<keyword evidence="2" id="KW-1185">Reference proteome</keyword>
<protein>
    <submittedName>
        <fullName evidence="1">DUF2180 family protein</fullName>
    </submittedName>
</protein>
<evidence type="ECO:0000313" key="1">
    <source>
        <dbReference type="EMBL" id="MFH8583679.1"/>
    </source>
</evidence>
<dbReference type="EMBL" id="JBIRGH010000002">
    <property type="protein sequence ID" value="MFH8583679.1"/>
    <property type="molecule type" value="Genomic_DNA"/>
</dbReference>
<reference evidence="1 2" key="1">
    <citation type="submission" date="2024-10" db="EMBL/GenBank/DDBJ databases">
        <title>The Natural Products Discovery Center: Release of the First 8490 Sequenced Strains for Exploring Actinobacteria Biosynthetic Diversity.</title>
        <authorList>
            <person name="Kalkreuter E."/>
            <person name="Kautsar S.A."/>
            <person name="Yang D."/>
            <person name="Bader C.D."/>
            <person name="Teijaro C.N."/>
            <person name="Fluegel L."/>
            <person name="Davis C.M."/>
            <person name="Simpson J.R."/>
            <person name="Lauterbach L."/>
            <person name="Steele A.D."/>
            <person name="Gui C."/>
            <person name="Meng S."/>
            <person name="Li G."/>
            <person name="Viehrig K."/>
            <person name="Ye F."/>
            <person name="Su P."/>
            <person name="Kiefer A.F."/>
            <person name="Nichols A."/>
            <person name="Cepeda A.J."/>
            <person name="Yan W."/>
            <person name="Fan B."/>
            <person name="Jiang Y."/>
            <person name="Adhikari A."/>
            <person name="Zheng C.-J."/>
            <person name="Schuster L."/>
            <person name="Cowan T.M."/>
            <person name="Smanski M.J."/>
            <person name="Chevrette M.G."/>
            <person name="De Carvalho L.P.S."/>
            <person name="Shen B."/>
        </authorList>
    </citation>
    <scope>NUCLEOTIDE SEQUENCE [LARGE SCALE GENOMIC DNA]</scope>
    <source>
        <strain evidence="1 2">NPDC018013</strain>
    </source>
</reference>
<organism evidence="1 2">
    <name type="scientific">Streptomyces celluloflavus</name>
    <dbReference type="NCBI Taxonomy" id="58344"/>
    <lineage>
        <taxon>Bacteria</taxon>
        <taxon>Bacillati</taxon>
        <taxon>Actinomycetota</taxon>
        <taxon>Actinomycetes</taxon>
        <taxon>Kitasatosporales</taxon>
        <taxon>Streptomycetaceae</taxon>
        <taxon>Streptomyces</taxon>
    </lineage>
</organism>
<accession>A0ABW7R8E4</accession>
<gene>
    <name evidence="1" type="ORF">ACH4GP_04670</name>
</gene>
<name>A0ABW7R8E4_9ACTN</name>
<evidence type="ECO:0000313" key="2">
    <source>
        <dbReference type="Proteomes" id="UP001610990"/>
    </source>
</evidence>
<comment type="caution">
    <text evidence="1">The sequence shown here is derived from an EMBL/GenBank/DDBJ whole genome shotgun (WGS) entry which is preliminary data.</text>
</comment>